<feature type="transmembrane region" description="Helical" evidence="7">
    <location>
        <begin position="181"/>
        <end position="207"/>
    </location>
</feature>
<dbReference type="InterPro" id="IPR000515">
    <property type="entry name" value="MetI-like"/>
</dbReference>
<feature type="transmembrane region" description="Helical" evidence="7">
    <location>
        <begin position="237"/>
        <end position="260"/>
    </location>
</feature>
<evidence type="ECO:0000259" key="8">
    <source>
        <dbReference type="PROSITE" id="PS50928"/>
    </source>
</evidence>
<keyword evidence="2 7" id="KW-0813">Transport</keyword>
<proteinExistence type="inferred from homology"/>
<dbReference type="RefSeq" id="WP_289893758.1">
    <property type="nucleotide sequence ID" value="NZ_JBHRXE010000009.1"/>
</dbReference>
<evidence type="ECO:0000256" key="2">
    <source>
        <dbReference type="ARBA" id="ARBA00022448"/>
    </source>
</evidence>
<evidence type="ECO:0000256" key="1">
    <source>
        <dbReference type="ARBA" id="ARBA00004651"/>
    </source>
</evidence>
<feature type="transmembrane region" description="Helical" evidence="7">
    <location>
        <begin position="150"/>
        <end position="169"/>
    </location>
</feature>
<evidence type="ECO:0000256" key="4">
    <source>
        <dbReference type="ARBA" id="ARBA00022692"/>
    </source>
</evidence>
<name>A0ABV7RZP7_9RHOB</name>
<sequence>MAAYILRRLLLIIPTLIGIMLVNFTLTQFVPGGPIEQIIARVQGEGDALRNITGGGGEAAQNTEYAGARGIPPELLDQLEVQMGFAKIVCTPAHEGEPDLKSPDCAKEKIGAVERFLIMLGNYVRFDFGTSFFRSISVIDLVLEKMPVSITLGLWSTLIAYLISIPLGIRKAVRNGSAFDTWTSGIIIVGYAIPAFLFAVLLMVLFAGGSYWQIFPLRGLTSDNWADLSLWGKVKDYLWHITLPVLATTISSFATLTLLTKNSFLDEINKQYVMTARAKGLTEGRVLYGHVFRNAMLIVIAGFPSMFLGVFFGASILIETIFSLDGLGRLGFEAAVQRDYPVIFGTLYVFGLLGLLVGILSDLMYVLVDPRIDFERRAG</sequence>
<keyword evidence="10" id="KW-1185">Reference proteome</keyword>
<dbReference type="PROSITE" id="PS50928">
    <property type="entry name" value="ABC_TM1"/>
    <property type="match status" value="1"/>
</dbReference>
<dbReference type="InterPro" id="IPR035906">
    <property type="entry name" value="MetI-like_sf"/>
</dbReference>
<feature type="transmembrane region" description="Helical" evidence="7">
    <location>
        <begin position="295"/>
        <end position="322"/>
    </location>
</feature>
<feature type="transmembrane region" description="Helical" evidence="7">
    <location>
        <begin position="9"/>
        <end position="26"/>
    </location>
</feature>
<keyword evidence="4 7" id="KW-0812">Transmembrane</keyword>
<dbReference type="EMBL" id="JBHRXE010000009">
    <property type="protein sequence ID" value="MFC3568705.1"/>
    <property type="molecule type" value="Genomic_DNA"/>
</dbReference>
<feature type="transmembrane region" description="Helical" evidence="7">
    <location>
        <begin position="342"/>
        <end position="368"/>
    </location>
</feature>
<evidence type="ECO:0000256" key="3">
    <source>
        <dbReference type="ARBA" id="ARBA00022475"/>
    </source>
</evidence>
<accession>A0ABV7RZP7</accession>
<keyword evidence="6 7" id="KW-0472">Membrane</keyword>
<keyword evidence="5 7" id="KW-1133">Transmembrane helix</keyword>
<dbReference type="CDD" id="cd06261">
    <property type="entry name" value="TM_PBP2"/>
    <property type="match status" value="1"/>
</dbReference>
<reference evidence="10" key="1">
    <citation type="journal article" date="2019" name="Int. J. Syst. Evol. Microbiol.">
        <title>The Global Catalogue of Microorganisms (GCM) 10K type strain sequencing project: providing services to taxonomists for standard genome sequencing and annotation.</title>
        <authorList>
            <consortium name="The Broad Institute Genomics Platform"/>
            <consortium name="The Broad Institute Genome Sequencing Center for Infectious Disease"/>
            <person name="Wu L."/>
            <person name="Ma J."/>
        </authorList>
    </citation>
    <scope>NUCLEOTIDE SEQUENCE [LARGE SCALE GENOMIC DNA]</scope>
    <source>
        <strain evidence="10">VKM B-3226</strain>
    </source>
</reference>
<evidence type="ECO:0000313" key="9">
    <source>
        <dbReference type="EMBL" id="MFC3568705.1"/>
    </source>
</evidence>
<evidence type="ECO:0000256" key="7">
    <source>
        <dbReference type="RuleBase" id="RU363032"/>
    </source>
</evidence>
<evidence type="ECO:0000256" key="5">
    <source>
        <dbReference type="ARBA" id="ARBA00022989"/>
    </source>
</evidence>
<dbReference type="Pfam" id="PF00528">
    <property type="entry name" value="BPD_transp_1"/>
    <property type="match status" value="1"/>
</dbReference>
<dbReference type="PANTHER" id="PTHR30465">
    <property type="entry name" value="INNER MEMBRANE ABC TRANSPORTER"/>
    <property type="match status" value="1"/>
</dbReference>
<dbReference type="Proteomes" id="UP001595596">
    <property type="component" value="Unassembled WGS sequence"/>
</dbReference>
<keyword evidence="3" id="KW-1003">Cell membrane</keyword>
<dbReference type="PANTHER" id="PTHR30465:SF66">
    <property type="entry name" value="INNER MEMBRANE ABC TRANSPORTER PERMEASE PROTEIN YEJB"/>
    <property type="match status" value="1"/>
</dbReference>
<feature type="domain" description="ABC transmembrane type-1" evidence="8">
    <location>
        <begin position="146"/>
        <end position="365"/>
    </location>
</feature>
<protein>
    <submittedName>
        <fullName evidence="9">Microcin C ABC transporter permease YejB</fullName>
    </submittedName>
</protein>
<comment type="similarity">
    <text evidence="7">Belongs to the binding-protein-dependent transport system permease family.</text>
</comment>
<dbReference type="Gene3D" id="1.10.3720.10">
    <property type="entry name" value="MetI-like"/>
    <property type="match status" value="1"/>
</dbReference>
<comment type="subcellular location">
    <subcellularLocation>
        <location evidence="1 7">Cell membrane</location>
        <topology evidence="1 7">Multi-pass membrane protein</topology>
    </subcellularLocation>
</comment>
<comment type="caution">
    <text evidence="9">The sequence shown here is derived from an EMBL/GenBank/DDBJ whole genome shotgun (WGS) entry which is preliminary data.</text>
</comment>
<evidence type="ECO:0000256" key="6">
    <source>
        <dbReference type="ARBA" id="ARBA00023136"/>
    </source>
</evidence>
<dbReference type="SUPFAM" id="SSF161098">
    <property type="entry name" value="MetI-like"/>
    <property type="match status" value="1"/>
</dbReference>
<gene>
    <name evidence="9" type="ORF">ACFOMP_04505</name>
</gene>
<evidence type="ECO:0000313" key="10">
    <source>
        <dbReference type="Proteomes" id="UP001595596"/>
    </source>
</evidence>
<organism evidence="9 10">
    <name type="scientific">Paracoccus simplex</name>
    <dbReference type="NCBI Taxonomy" id="2086346"/>
    <lineage>
        <taxon>Bacteria</taxon>
        <taxon>Pseudomonadati</taxon>
        <taxon>Pseudomonadota</taxon>
        <taxon>Alphaproteobacteria</taxon>
        <taxon>Rhodobacterales</taxon>
        <taxon>Paracoccaceae</taxon>
        <taxon>Paracoccus</taxon>
    </lineage>
</organism>